<dbReference type="PANTHER" id="PTHR10253">
    <property type="entry name" value="POLYCOMB PROTEIN"/>
    <property type="match status" value="1"/>
</dbReference>
<keyword evidence="2 6" id="KW-0853">WD repeat</keyword>
<dbReference type="InterPro" id="IPR001680">
    <property type="entry name" value="WD40_rpt"/>
</dbReference>
<keyword evidence="5" id="KW-0804">Transcription</keyword>
<feature type="region of interest" description="Disordered" evidence="7">
    <location>
        <begin position="2101"/>
        <end position="2122"/>
    </location>
</feature>
<evidence type="ECO:0000256" key="3">
    <source>
        <dbReference type="ARBA" id="ARBA00022737"/>
    </source>
</evidence>
<feature type="region of interest" description="Disordered" evidence="7">
    <location>
        <begin position="1099"/>
        <end position="1129"/>
    </location>
</feature>
<feature type="compositionally biased region" description="Low complexity" evidence="7">
    <location>
        <begin position="2287"/>
        <end position="2313"/>
    </location>
</feature>
<dbReference type="InterPro" id="IPR051243">
    <property type="entry name" value="PcG_WD-repeat"/>
</dbReference>
<accession>A0A194SDD1</accession>
<feature type="compositionally biased region" description="Low complexity" evidence="7">
    <location>
        <begin position="1949"/>
        <end position="1965"/>
    </location>
</feature>
<keyword evidence="4" id="KW-0805">Transcription regulation</keyword>
<evidence type="ECO:0000256" key="6">
    <source>
        <dbReference type="PROSITE-ProRule" id="PRU00221"/>
    </source>
</evidence>
<reference evidence="8 9" key="1">
    <citation type="journal article" date="2015" name="Front. Microbiol.">
        <title>Genome sequence of the plant growth promoting endophytic yeast Rhodotorula graminis WP1.</title>
        <authorList>
            <person name="Firrincieli A."/>
            <person name="Otillar R."/>
            <person name="Salamov A."/>
            <person name="Schmutz J."/>
            <person name="Khan Z."/>
            <person name="Redman R.S."/>
            <person name="Fleck N.D."/>
            <person name="Lindquist E."/>
            <person name="Grigoriev I.V."/>
            <person name="Doty S.L."/>
        </authorList>
    </citation>
    <scope>NUCLEOTIDE SEQUENCE [LARGE SCALE GENOMIC DNA]</scope>
    <source>
        <strain evidence="8 9">WP1</strain>
    </source>
</reference>
<feature type="compositionally biased region" description="Low complexity" evidence="7">
    <location>
        <begin position="2331"/>
        <end position="2342"/>
    </location>
</feature>
<dbReference type="EMBL" id="KQ474073">
    <property type="protein sequence ID" value="KPV78597.1"/>
    <property type="molecule type" value="Genomic_DNA"/>
</dbReference>
<feature type="region of interest" description="Disordered" evidence="7">
    <location>
        <begin position="1889"/>
        <end position="2081"/>
    </location>
</feature>
<feature type="region of interest" description="Disordered" evidence="7">
    <location>
        <begin position="1214"/>
        <end position="1415"/>
    </location>
</feature>
<dbReference type="OrthoDB" id="7318948at2759"/>
<feature type="region of interest" description="Disordered" evidence="7">
    <location>
        <begin position="1498"/>
        <end position="1720"/>
    </location>
</feature>
<feature type="compositionally biased region" description="Polar residues" evidence="7">
    <location>
        <begin position="27"/>
        <end position="41"/>
    </location>
</feature>
<evidence type="ECO:0000256" key="4">
    <source>
        <dbReference type="ARBA" id="ARBA00023015"/>
    </source>
</evidence>
<gene>
    <name evidence="8" type="ORF">RHOBADRAFT_51048</name>
</gene>
<dbReference type="SMART" id="SM00320">
    <property type="entry name" value="WD40"/>
    <property type="match status" value="2"/>
</dbReference>
<feature type="compositionally biased region" description="Low complexity" evidence="7">
    <location>
        <begin position="2265"/>
        <end position="2278"/>
    </location>
</feature>
<evidence type="ECO:0000256" key="1">
    <source>
        <dbReference type="ARBA" id="ARBA00008075"/>
    </source>
</evidence>
<feature type="compositionally biased region" description="Basic and acidic residues" evidence="7">
    <location>
        <begin position="244"/>
        <end position="255"/>
    </location>
</feature>
<feature type="compositionally biased region" description="Pro residues" evidence="7">
    <location>
        <begin position="1322"/>
        <end position="1335"/>
    </location>
</feature>
<feature type="compositionally biased region" description="Pro residues" evidence="7">
    <location>
        <begin position="2343"/>
        <end position="2354"/>
    </location>
</feature>
<sequence>MGRSAGPAPTRWQPCQHGLAMSGWAADTTTDQPARGSQTDSARVVFQVGPVVEPSSAPTSLSSNVADMDHGAASSGDDDVSMGLRRARGSVERTARKTATSRRPLGAAPDQHYLVDLAADDYRMRDDDSSSADSSSSSDSSIELDSGASSYDSRAAPRAALSPDPLPRASTPFRTPSRAPRPRRHAHTTVPSPPKSARTPVDPAAVSRDHPLPHPPFDFDILNHAPTRHPAPPAAWKEPSSRTAQEDKDEAARAAERRRRIKRQRRLREPEAAPWGWTWTCESLVELRKNVESKGKQKETATDYRSAAFFPHAHLPGLSYMSGVMAVVGGSKVNLHHLDSASTSTSSSKLSHLVSHESAARLYPSHRDKEEYLTCAWSVNISTHPYTPMLAVAGRGRVIDIFFIGRRPSGEWLLHKDRTLTGHGGTIHALAFHPSYPHLLASASEDKTVRLCDPTLPWGSDAIVSRRAGPARASATETDTAGGGKKKAKGKAVGPQSKVEERIRQAEGGRTSRPRVEGELLGVLAEGGHEKAVMSCNFHATLDVIVSAGNDGFIKLWHLPPSVLEATPFWPHTPLHRHPPSPPPFVHAPVIGPPIFSSYAVHPGQWPDQVLFASPTTCTILSKAPVSHPDARFSPRTSVKLWTPTVLDVLPSRSADRRAAAVERARSFARATSESADAPALLPPSAPLPPYARSDGALRVAYEAVVESQNCVGDSVGWFRPAPHSPADPERDGPDEPFFVIGTSTPLPVPADAADADEALYFYRPFAPIPLGTATSPSSSTSSSAAPARSFLSITNSPTATRRPPTAAARAAEVDAAAAALFPPDRDRSAHDFAPRLLPSAVVDVVPRDDARGGAGARPALHWRALAVGAGGMDVVAVGDGGAVAVFRAQRRDRAEVVDALPTTSAPPPFPPRPTRAPLSVFDSSIYDGTCLLGAAATVLFQPAEFRRAVFALLLECGASPYAAGDNGMAAEWVLYRIKGEQEMREWCLHELGRAKEAQRNMVRYEAPSEVHDWIENELAALDAEVEYEHEPEQVDDEDTPMQDYDELDNLDRHEPIQAPPAKRPRVLSPLPDYEDAEHLAERSHPYLYVDAPYAAAGHARARDEPVQDPPRPSPAVGGSRPWSSAPGGLTQHEARVFAPLIGTLRRAPNGTALASRVGQELPQFNSAVYKLDPDLSTWRPYVARAEELGLVELGRGAVQGRDWVRLRPSYLHETPRRHDSPPPTSSSTTFPSEAHNRPPSTGPPQARPPSPPRPPAHLRRPPPPPLLPLHSPHEPSFPHPTTASAADAAQTSTSVGSFASSAPRQPLEPDRGGLAGSPKLSQPPPERIGPPQEAPEPVVIDRREPIFPKRRRSPSPRPDYRSTERAAPPHSSSTSAYVQGGGTRRVGDGEEVSRAASRPAPVRAQLPPRPRWASRLHDDDADVFEPLVETLRPMKAGRRWVRGSDVGERMRPWFPDVYKRDRRLGAWKAYAERAHKLGIITLQPLSNAQDEVRLAAEFDVPDSRSPSPFRYTRSPRIPSPDRPERSTTALPPRPAPYQPTSMPPTHPLLLAEPSTTVSERGPTTTSSSSTDKIGQSWEAFTASRQKPSPTTRSSVPGVPVMPRGSSGATPPSSTSSSPVVPPVLGASSAPLAASAPPARSPGQSTSSTSSSFVAATRAPEGSAASVALVTGPSAASLGVAGGARPAPSDPSLPSMVSPRLPEPSSASHSAPDPAVADRREPILVKRSRSSSPMPDQPVAEPVVKRQMVIPPLAVSTDILKPVGGRDEPARAPPCPAPAPVPAAPAPVPAPAAVPRRPREASRLTDDEAHVFEPLIKTLRSMKARDRWVLVSDVGRRMCREFYDVYRRDPALSFWKPYGHRAQELRIITIDERERKPSLICLTAEFATARAPQPSPPPSTIAPVVRPEHSTTVLPPRPSSLLLDPAFSVPAPPPSLEPPGHVVSTTVRPTSAGQGGAASTSSPSADEIGQSWREFTANRQKPRSSAPSIMPGPTITRPTQSGAASSSTTSVSAAAQPVPGASSTPLAAGAPPAGSPGQSTSSSSVAVPRAPEGSAASPGSFGPGSSTTSLGVAGAGPAALSDSSALPMRVNLLDVLRGDRARERSRDAPQRPLADEPLGPRVVQGDLTPVSLEMARSASVVSMPQDVVGLSASAADSSMAMTRRATSPSTARPAPSLGAPGLDTSSAVSAVAPAASAVAQGPAVPASTSMGPPSTASLHSFGRRVAPLAAAAPVSSAASSSASAVPERDPSARASEVKKPPPPSTASAAPSGWTPSATQSLGSSVSGADFAALGTATAASGPPPRSVSRLPRLARPPPPPPVARPRPPSSTPRSVASSASSAPDPPPPVQPAPPSQQTSTVHPGWAPTFPSALAPPGPAASIPRASSHDRPPHWNTFAPTAYPSTTMPSFTPTAPAAFASAARAPAQQRVAGFVTVEVHLLPPYATENVLRMYLLRGPSVFESLPSAAQLDQLDALVRGGEFRSAAAQLQQQRQHDEPPPVPKRVQVVIDEKPGLAQDRRWAQVTYKTRADADRARAIFNGKRLVEGPAGMGEQGLMWIEQGSEIARFRTQAFR</sequence>
<protein>
    <submittedName>
        <fullName evidence="8">Uncharacterized protein</fullName>
    </submittedName>
</protein>
<dbReference type="Gene3D" id="2.130.10.10">
    <property type="entry name" value="YVTN repeat-like/Quinoprotein amine dehydrogenase"/>
    <property type="match status" value="1"/>
</dbReference>
<feature type="compositionally biased region" description="Pro residues" evidence="7">
    <location>
        <begin position="2314"/>
        <end position="2330"/>
    </location>
</feature>
<feature type="compositionally biased region" description="Low complexity" evidence="7">
    <location>
        <begin position="1703"/>
        <end position="1715"/>
    </location>
</feature>
<evidence type="ECO:0000256" key="5">
    <source>
        <dbReference type="ARBA" id="ARBA00023163"/>
    </source>
</evidence>
<proteinExistence type="inferred from homology"/>
<feature type="compositionally biased region" description="Polar residues" evidence="7">
    <location>
        <begin position="56"/>
        <end position="65"/>
    </location>
</feature>
<evidence type="ECO:0000313" key="9">
    <source>
        <dbReference type="Proteomes" id="UP000053890"/>
    </source>
</evidence>
<feature type="repeat" description="WD" evidence="6">
    <location>
        <begin position="420"/>
        <end position="451"/>
    </location>
</feature>
<feature type="compositionally biased region" description="Pro residues" evidence="7">
    <location>
        <begin position="1532"/>
        <end position="1547"/>
    </location>
</feature>
<dbReference type="RefSeq" id="XP_018274646.1">
    <property type="nucleotide sequence ID" value="XM_018415626.1"/>
</dbReference>
<dbReference type="InterPro" id="IPR015943">
    <property type="entry name" value="WD40/YVTN_repeat-like_dom_sf"/>
</dbReference>
<evidence type="ECO:0000256" key="7">
    <source>
        <dbReference type="SAM" id="MobiDB-lite"/>
    </source>
</evidence>
<feature type="compositionally biased region" description="Low complexity" evidence="7">
    <location>
        <begin position="774"/>
        <end position="788"/>
    </location>
</feature>
<dbReference type="Pfam" id="PF00400">
    <property type="entry name" value="WD40"/>
    <property type="match status" value="2"/>
</dbReference>
<keyword evidence="9" id="KW-1185">Reference proteome</keyword>
<feature type="compositionally biased region" description="Polar residues" evidence="7">
    <location>
        <begin position="1977"/>
        <end position="1987"/>
    </location>
</feature>
<feature type="compositionally biased region" description="Low complexity" evidence="7">
    <location>
        <begin position="1395"/>
        <end position="1405"/>
    </location>
</feature>
<dbReference type="Proteomes" id="UP000053890">
    <property type="component" value="Unassembled WGS sequence"/>
</dbReference>
<feature type="compositionally biased region" description="Low complexity" evidence="7">
    <location>
        <begin position="2003"/>
        <end position="2069"/>
    </location>
</feature>
<dbReference type="InterPro" id="IPR036322">
    <property type="entry name" value="WD40_repeat_dom_sf"/>
</dbReference>
<feature type="compositionally biased region" description="Pro residues" evidence="7">
    <location>
        <begin position="1241"/>
        <end position="1268"/>
    </location>
</feature>
<feature type="compositionally biased region" description="Basic and acidic residues" evidence="7">
    <location>
        <begin position="2246"/>
        <end position="2259"/>
    </location>
</feature>
<evidence type="ECO:0000313" key="8">
    <source>
        <dbReference type="EMBL" id="KPV78597.1"/>
    </source>
</evidence>
<feature type="compositionally biased region" description="Low complexity" evidence="7">
    <location>
        <begin position="1605"/>
        <end position="1652"/>
    </location>
</feature>
<dbReference type="STRING" id="578459.A0A194SDD1"/>
<feature type="region of interest" description="Disordered" evidence="7">
    <location>
        <begin position="1"/>
        <end position="269"/>
    </location>
</feature>
<feature type="region of interest" description="Disordered" evidence="7">
    <location>
        <begin position="774"/>
        <end position="803"/>
    </location>
</feature>
<feature type="compositionally biased region" description="Low complexity" evidence="7">
    <location>
        <begin position="131"/>
        <end position="150"/>
    </location>
</feature>
<feature type="compositionally biased region" description="Polar residues" evidence="7">
    <location>
        <begin position="1554"/>
        <end position="1574"/>
    </location>
</feature>
<comment type="similarity">
    <text evidence="1">Belongs to the WD repeat ESC family.</text>
</comment>
<feature type="compositionally biased region" description="Low complexity" evidence="7">
    <location>
        <begin position="1280"/>
        <end position="1295"/>
    </location>
</feature>
<feature type="region of interest" description="Disordered" evidence="7">
    <location>
        <begin position="2236"/>
        <end position="2400"/>
    </location>
</feature>
<dbReference type="PROSITE" id="PS50082">
    <property type="entry name" value="WD_REPEATS_2"/>
    <property type="match status" value="2"/>
</dbReference>
<feature type="repeat" description="WD" evidence="6">
    <location>
        <begin position="526"/>
        <end position="559"/>
    </location>
</feature>
<feature type="compositionally biased region" description="Basic residues" evidence="7">
    <location>
        <begin position="256"/>
        <end position="266"/>
    </location>
</feature>
<organism evidence="8 9">
    <name type="scientific">Rhodotorula graminis (strain WP1)</name>
    <dbReference type="NCBI Taxonomy" id="578459"/>
    <lineage>
        <taxon>Eukaryota</taxon>
        <taxon>Fungi</taxon>
        <taxon>Dikarya</taxon>
        <taxon>Basidiomycota</taxon>
        <taxon>Pucciniomycotina</taxon>
        <taxon>Microbotryomycetes</taxon>
        <taxon>Sporidiobolales</taxon>
        <taxon>Sporidiobolaceae</taxon>
        <taxon>Rhodotorula</taxon>
    </lineage>
</organism>
<feature type="region of interest" description="Disordered" evidence="7">
    <location>
        <begin position="2159"/>
        <end position="2184"/>
    </location>
</feature>
<dbReference type="GeneID" id="28976074"/>
<keyword evidence="3" id="KW-0677">Repeat</keyword>
<evidence type="ECO:0000256" key="2">
    <source>
        <dbReference type="ARBA" id="ARBA00022574"/>
    </source>
</evidence>
<feature type="compositionally biased region" description="Polar residues" evidence="7">
    <location>
        <begin position="1583"/>
        <end position="1595"/>
    </location>
</feature>
<dbReference type="PROSITE" id="PS50294">
    <property type="entry name" value="WD_REPEATS_REGION"/>
    <property type="match status" value="1"/>
</dbReference>
<feature type="compositionally biased region" description="Basic and acidic residues" evidence="7">
    <location>
        <begin position="498"/>
        <end position="507"/>
    </location>
</feature>
<feature type="region of interest" description="Disordered" evidence="7">
    <location>
        <begin position="467"/>
        <end position="513"/>
    </location>
</feature>
<dbReference type="SUPFAM" id="SSF50978">
    <property type="entry name" value="WD40 repeat-like"/>
    <property type="match status" value="1"/>
</dbReference>
<name>A0A194SDD1_RHOGW</name>
<feature type="compositionally biased region" description="Low complexity" evidence="7">
    <location>
        <begin position="2236"/>
        <end position="2245"/>
    </location>
</feature>